<accession>A0A1E7KKC4</accession>
<dbReference type="Proteomes" id="UP000176101">
    <property type="component" value="Unassembled WGS sequence"/>
</dbReference>
<evidence type="ECO:0000313" key="3">
    <source>
        <dbReference type="Proteomes" id="UP000176101"/>
    </source>
</evidence>
<feature type="domain" description="Cupin type-2" evidence="1">
    <location>
        <begin position="54"/>
        <end position="122"/>
    </location>
</feature>
<dbReference type="RefSeq" id="WP_070196085.1">
    <property type="nucleotide sequence ID" value="NZ_LJGU01000114.1"/>
</dbReference>
<dbReference type="SUPFAM" id="SSF51182">
    <property type="entry name" value="RmlC-like cupins"/>
    <property type="match status" value="1"/>
</dbReference>
<name>A0A1E7KKC4_9ACTN</name>
<dbReference type="InterPro" id="IPR014710">
    <property type="entry name" value="RmlC-like_jellyroll"/>
</dbReference>
<proteinExistence type="predicted"/>
<evidence type="ECO:0000259" key="1">
    <source>
        <dbReference type="Pfam" id="PF07883"/>
    </source>
</evidence>
<reference evidence="2 3" key="1">
    <citation type="journal article" date="2016" name="Front. Microbiol.">
        <title>Comparative Genomics Analysis of Streptomyces Species Reveals Their Adaptation to the Marine Environment and Their Diversity at the Genomic Level.</title>
        <authorList>
            <person name="Tian X."/>
            <person name="Zhang Z."/>
            <person name="Yang T."/>
            <person name="Chen M."/>
            <person name="Li J."/>
            <person name="Chen F."/>
            <person name="Yang J."/>
            <person name="Li W."/>
            <person name="Zhang B."/>
            <person name="Zhang Z."/>
            <person name="Wu J."/>
            <person name="Zhang C."/>
            <person name="Long L."/>
            <person name="Xiao J."/>
        </authorList>
    </citation>
    <scope>NUCLEOTIDE SEQUENCE [LARGE SCALE GENOMIC DNA]</scope>
    <source>
        <strain evidence="2 3">SCSIO 02100</strain>
    </source>
</reference>
<dbReference type="PANTHER" id="PTHR36440:SF1">
    <property type="entry name" value="PUTATIVE (AFU_ORTHOLOGUE AFUA_8G07350)-RELATED"/>
    <property type="match status" value="1"/>
</dbReference>
<dbReference type="STRING" id="1075402.AN216_07335"/>
<organism evidence="2 3">
    <name type="scientific">Streptomyces oceani</name>
    <dbReference type="NCBI Taxonomy" id="1075402"/>
    <lineage>
        <taxon>Bacteria</taxon>
        <taxon>Bacillati</taxon>
        <taxon>Actinomycetota</taxon>
        <taxon>Actinomycetes</taxon>
        <taxon>Kitasatosporales</taxon>
        <taxon>Streptomycetaceae</taxon>
        <taxon>Streptomyces</taxon>
    </lineage>
</organism>
<dbReference type="AlphaFoldDB" id="A0A1E7KKC4"/>
<dbReference type="Gene3D" id="2.60.120.10">
    <property type="entry name" value="Jelly Rolls"/>
    <property type="match status" value="1"/>
</dbReference>
<keyword evidence="3" id="KW-1185">Reference proteome</keyword>
<protein>
    <submittedName>
        <fullName evidence="2">Cupin</fullName>
    </submittedName>
</protein>
<dbReference type="Pfam" id="PF07883">
    <property type="entry name" value="Cupin_2"/>
    <property type="match status" value="1"/>
</dbReference>
<dbReference type="InterPro" id="IPR053146">
    <property type="entry name" value="QDO-like"/>
</dbReference>
<gene>
    <name evidence="2" type="ORF">AN216_07335</name>
</gene>
<dbReference type="PATRIC" id="fig|1075402.3.peg.4264"/>
<sequence>MSYPPQRYSGDTGEVNAVFRPASTAPDLTAANGSETRYLATHHTTQGEFGLYQVDMAPRAGGPSTHFHKTISESFYVLSGTVSLFNGEEWTSATAGDFLYVPVGGLHAFRNDSNEPASMLLLFSPGAPREDYFENLAEMARRGGTEQLDFRLRHDSYFLEDM</sequence>
<dbReference type="EMBL" id="LJGU01000114">
    <property type="protein sequence ID" value="OEV04336.1"/>
    <property type="molecule type" value="Genomic_DNA"/>
</dbReference>
<dbReference type="InterPro" id="IPR011051">
    <property type="entry name" value="RmlC_Cupin_sf"/>
</dbReference>
<dbReference type="PANTHER" id="PTHR36440">
    <property type="entry name" value="PUTATIVE (AFU_ORTHOLOGUE AFUA_8G07350)-RELATED"/>
    <property type="match status" value="1"/>
</dbReference>
<evidence type="ECO:0000313" key="2">
    <source>
        <dbReference type="EMBL" id="OEV04336.1"/>
    </source>
</evidence>
<comment type="caution">
    <text evidence="2">The sequence shown here is derived from an EMBL/GenBank/DDBJ whole genome shotgun (WGS) entry which is preliminary data.</text>
</comment>
<dbReference type="InterPro" id="IPR013096">
    <property type="entry name" value="Cupin_2"/>
</dbReference>